<evidence type="ECO:0000313" key="4">
    <source>
        <dbReference type="EMBL" id="KKT86762.1"/>
    </source>
</evidence>
<dbReference type="InterPro" id="IPR001296">
    <property type="entry name" value="Glyco_trans_1"/>
</dbReference>
<accession>A0A0G1N135</accession>
<protein>
    <submittedName>
        <fullName evidence="4">Glycosyltransferase</fullName>
    </submittedName>
</protein>
<dbReference type="GO" id="GO:0009103">
    <property type="term" value="P:lipopolysaccharide biosynthetic process"/>
    <property type="evidence" value="ECO:0007669"/>
    <property type="project" value="TreeGrafter"/>
</dbReference>
<comment type="caution">
    <text evidence="4">The sequence shown here is derived from an EMBL/GenBank/DDBJ whole genome shotgun (WGS) entry which is preliminary data.</text>
</comment>
<dbReference type="AlphaFoldDB" id="A0A0G1N135"/>
<feature type="domain" description="Glycosyl transferase family 1" evidence="3">
    <location>
        <begin position="212"/>
        <end position="371"/>
    </location>
</feature>
<dbReference type="EMBL" id="LCJW01000002">
    <property type="protein sequence ID" value="KKT86762.1"/>
    <property type="molecule type" value="Genomic_DNA"/>
</dbReference>
<reference evidence="4 5" key="1">
    <citation type="journal article" date="2015" name="Nature">
        <title>rRNA introns, odd ribosomes, and small enigmatic genomes across a large radiation of phyla.</title>
        <authorList>
            <person name="Brown C.T."/>
            <person name="Hug L.A."/>
            <person name="Thomas B.C."/>
            <person name="Sharon I."/>
            <person name="Castelle C.J."/>
            <person name="Singh A."/>
            <person name="Wilkins M.J."/>
            <person name="Williams K.H."/>
            <person name="Banfield J.F."/>
        </authorList>
    </citation>
    <scope>NUCLEOTIDE SEQUENCE [LARGE SCALE GENOMIC DNA]</scope>
</reference>
<evidence type="ECO:0000313" key="5">
    <source>
        <dbReference type="Proteomes" id="UP000034797"/>
    </source>
</evidence>
<dbReference type="Gene3D" id="3.40.50.2000">
    <property type="entry name" value="Glycogen Phosphorylase B"/>
    <property type="match status" value="2"/>
</dbReference>
<organism evidence="4 5">
    <name type="scientific">Candidatus Collierbacteria bacterium GW2011_GWA2_44_99</name>
    <dbReference type="NCBI Taxonomy" id="1618380"/>
    <lineage>
        <taxon>Bacteria</taxon>
        <taxon>Candidatus Collieribacteriota</taxon>
    </lineage>
</organism>
<keyword evidence="2" id="KW-0812">Transmembrane</keyword>
<feature type="transmembrane region" description="Helical" evidence="2">
    <location>
        <begin position="71"/>
        <end position="94"/>
    </location>
</feature>
<name>A0A0G1N135_9BACT</name>
<keyword evidence="2" id="KW-1133">Transmembrane helix</keyword>
<feature type="transmembrane region" description="Helical" evidence="2">
    <location>
        <begin position="100"/>
        <end position="123"/>
    </location>
</feature>
<keyword evidence="2" id="KW-0472">Membrane</keyword>
<keyword evidence="1 4" id="KW-0808">Transferase</keyword>
<proteinExistence type="predicted"/>
<evidence type="ECO:0000256" key="1">
    <source>
        <dbReference type="ARBA" id="ARBA00022679"/>
    </source>
</evidence>
<dbReference type="GO" id="GO:0016757">
    <property type="term" value="F:glycosyltransferase activity"/>
    <property type="evidence" value="ECO:0007669"/>
    <property type="project" value="InterPro"/>
</dbReference>
<evidence type="ECO:0000259" key="3">
    <source>
        <dbReference type="Pfam" id="PF00534"/>
    </source>
</evidence>
<dbReference type="Proteomes" id="UP000034797">
    <property type="component" value="Unassembled WGS sequence"/>
</dbReference>
<dbReference type="PANTHER" id="PTHR46401:SF2">
    <property type="entry name" value="GLYCOSYLTRANSFERASE WBBK-RELATED"/>
    <property type="match status" value="1"/>
</dbReference>
<dbReference type="PANTHER" id="PTHR46401">
    <property type="entry name" value="GLYCOSYLTRANSFERASE WBBK-RELATED"/>
    <property type="match status" value="1"/>
</dbReference>
<evidence type="ECO:0000256" key="2">
    <source>
        <dbReference type="SAM" id="Phobius"/>
    </source>
</evidence>
<gene>
    <name evidence="4" type="ORF">UW84_C0002G0006</name>
</gene>
<dbReference type="SUPFAM" id="SSF53756">
    <property type="entry name" value="UDP-Glycosyltransferase/glycogen phosphorylase"/>
    <property type="match status" value="1"/>
</dbReference>
<sequence>MNPRKILYINLGDNVPYTYDKIAGRVLYWASKNNKITLLVPELSASNIFKEIFEKAPNNIRLLKSPYSNKVAISTLSIVFSYLLRIIFAPFILFDRKSDFDIAISNSAFFVDIFPVLILKLFYRCKHWVLIMDSVVPSPEMRSGNKLINVLTYYESLIVGKIANRFSDKILTVNAELKKELISRGIDSKKIASTKNGLFINNIASAKQNQKFKSDAVYQGRISPNKGVDDLLYVWKEVVRQKPKSRLVIMGTGLKQHTSHLEQLLRKLNIENSVRYLGFTPNPTKYEIMKSSKLFLYLSKVNADESWGISLMEALSCGLPAISYDLPIYENIYHTESLIRVSNGDIGLVAKKIIGLLDNPKLRNDLSSKSQTFSSQFDWDNIAKKDLRLLNAIMKDENNHQN</sequence>
<dbReference type="Pfam" id="PF00534">
    <property type="entry name" value="Glycos_transf_1"/>
    <property type="match status" value="1"/>
</dbReference>